<feature type="transmembrane region" description="Helical" evidence="1">
    <location>
        <begin position="39"/>
        <end position="58"/>
    </location>
</feature>
<evidence type="ECO:0000256" key="1">
    <source>
        <dbReference type="SAM" id="Phobius"/>
    </source>
</evidence>
<dbReference type="RefSeq" id="WP_346758000.1">
    <property type="nucleotide sequence ID" value="NZ_JAUJEB010000001.1"/>
</dbReference>
<sequence>MKIIKSLYLKNRLFVAIGLVILLFIIGFEFAALIPVAKFLLMVVLAVFLVDLLLLFGVKKGVYGRRICPDKLSNGDENQLQIYFENYYNFSVYASVIDELPAQFQKRDLHFDLMVKGRETKILNYHLRPVKRGEYTFGAVNVFVSGALGLIARRFKFSQDTTVPVYPSFIQMRKYELLAISNNLKEFGIKKIRKIGHSMEFEHIKEYVVGDDFRTVNWKATARRGDLMVNNYQDEKSQQVFCLIDKGRVMKMPFEGMTLLDYAINASLAMSSVAIKKDDKAGLITFQHKINTIVPASKRGIQMHNIMETLYNQKTGYKESDYSILYNTIKYKIKQRSLLILFTNFETLSSIERQMPYLRKISREHLLVVVFFENTTLRSLTEIKPKNIEEVYRKTIAEKFTFDKKLIVKELRKHGIQTVLTDPENLTVNTINKYLELKARGLI</sequence>
<dbReference type="InterPro" id="IPR036465">
    <property type="entry name" value="vWFA_dom_sf"/>
</dbReference>
<accession>A0ABT8L4N1</accession>
<dbReference type="EMBL" id="JAUJEB010000001">
    <property type="protein sequence ID" value="MDN5212683.1"/>
    <property type="molecule type" value="Genomic_DNA"/>
</dbReference>
<dbReference type="Pfam" id="PF01882">
    <property type="entry name" value="DUF58"/>
    <property type="match status" value="1"/>
</dbReference>
<dbReference type="Proteomes" id="UP001172083">
    <property type="component" value="Unassembled WGS sequence"/>
</dbReference>
<evidence type="ECO:0000259" key="2">
    <source>
        <dbReference type="Pfam" id="PF01882"/>
    </source>
</evidence>
<proteinExistence type="predicted"/>
<reference evidence="3" key="1">
    <citation type="submission" date="2023-06" db="EMBL/GenBank/DDBJ databases">
        <title>Genomic of Agaribacillus aureum.</title>
        <authorList>
            <person name="Wang G."/>
        </authorList>
    </citation>
    <scope>NUCLEOTIDE SEQUENCE</scope>
    <source>
        <strain evidence="3">BMA12</strain>
    </source>
</reference>
<dbReference type="SUPFAM" id="SSF53300">
    <property type="entry name" value="vWA-like"/>
    <property type="match status" value="1"/>
</dbReference>
<keyword evidence="1" id="KW-0812">Transmembrane</keyword>
<gene>
    <name evidence="3" type="ORF">QQ020_11525</name>
</gene>
<protein>
    <submittedName>
        <fullName evidence="3">DUF58 domain-containing protein</fullName>
    </submittedName>
</protein>
<comment type="caution">
    <text evidence="3">The sequence shown here is derived from an EMBL/GenBank/DDBJ whole genome shotgun (WGS) entry which is preliminary data.</text>
</comment>
<feature type="transmembrane region" description="Helical" evidence="1">
    <location>
        <begin position="12"/>
        <end position="33"/>
    </location>
</feature>
<dbReference type="PANTHER" id="PTHR33608:SF3">
    <property type="entry name" value="SLR2013 PROTEIN"/>
    <property type="match status" value="1"/>
</dbReference>
<evidence type="ECO:0000313" key="4">
    <source>
        <dbReference type="Proteomes" id="UP001172083"/>
    </source>
</evidence>
<dbReference type="InterPro" id="IPR002881">
    <property type="entry name" value="DUF58"/>
</dbReference>
<organism evidence="3 4">
    <name type="scientific">Agaribacillus aureus</name>
    <dbReference type="NCBI Taxonomy" id="3051825"/>
    <lineage>
        <taxon>Bacteria</taxon>
        <taxon>Pseudomonadati</taxon>
        <taxon>Bacteroidota</taxon>
        <taxon>Cytophagia</taxon>
        <taxon>Cytophagales</taxon>
        <taxon>Splendidivirgaceae</taxon>
        <taxon>Agaribacillus</taxon>
    </lineage>
</organism>
<dbReference type="PANTHER" id="PTHR33608">
    <property type="entry name" value="BLL2464 PROTEIN"/>
    <property type="match status" value="1"/>
</dbReference>
<feature type="domain" description="DUF58" evidence="2">
    <location>
        <begin position="205"/>
        <end position="368"/>
    </location>
</feature>
<evidence type="ECO:0000313" key="3">
    <source>
        <dbReference type="EMBL" id="MDN5212683.1"/>
    </source>
</evidence>
<keyword evidence="4" id="KW-1185">Reference proteome</keyword>
<keyword evidence="1" id="KW-1133">Transmembrane helix</keyword>
<keyword evidence="1" id="KW-0472">Membrane</keyword>
<feature type="transmembrane region" description="Helical" evidence="1">
    <location>
        <begin position="135"/>
        <end position="152"/>
    </location>
</feature>
<name>A0ABT8L4N1_9BACT</name>